<dbReference type="AlphaFoldDB" id="A0A9Q8QB84"/>
<proteinExistence type="predicted"/>
<dbReference type="RefSeq" id="XP_047839542.1">
    <property type="nucleotide sequence ID" value="XM_047983570.1"/>
</dbReference>
<evidence type="ECO:0000313" key="2">
    <source>
        <dbReference type="Proteomes" id="UP000829364"/>
    </source>
</evidence>
<dbReference type="EMBL" id="CP086355">
    <property type="protein sequence ID" value="UNI16061.1"/>
    <property type="molecule type" value="Genomic_DNA"/>
</dbReference>
<reference evidence="1" key="1">
    <citation type="submission" date="2021-11" db="EMBL/GenBank/DDBJ databases">
        <title>Purpureocillium_takamizusanense_genome.</title>
        <authorList>
            <person name="Nguyen N.-H."/>
        </authorList>
    </citation>
    <scope>NUCLEOTIDE SEQUENCE</scope>
    <source>
        <strain evidence="1">PT3</strain>
    </source>
</reference>
<dbReference type="GeneID" id="72064497"/>
<protein>
    <submittedName>
        <fullName evidence="1">Uncharacterized protein</fullName>
    </submittedName>
</protein>
<organism evidence="1 2">
    <name type="scientific">Purpureocillium takamizusanense</name>
    <dbReference type="NCBI Taxonomy" id="2060973"/>
    <lineage>
        <taxon>Eukaryota</taxon>
        <taxon>Fungi</taxon>
        <taxon>Dikarya</taxon>
        <taxon>Ascomycota</taxon>
        <taxon>Pezizomycotina</taxon>
        <taxon>Sordariomycetes</taxon>
        <taxon>Hypocreomycetidae</taxon>
        <taxon>Hypocreales</taxon>
        <taxon>Ophiocordycipitaceae</taxon>
        <taxon>Purpureocillium</taxon>
    </lineage>
</organism>
<dbReference type="Proteomes" id="UP000829364">
    <property type="component" value="Chromosome 2"/>
</dbReference>
<gene>
    <name evidence="1" type="ORF">JDV02_002536</name>
</gene>
<evidence type="ECO:0000313" key="1">
    <source>
        <dbReference type="EMBL" id="UNI16061.1"/>
    </source>
</evidence>
<sequence>MSDDEGQGLAYKVYITAPELDEATVISALCDDDEEDADNFKVETLAGHPTQAVIRHHRAGNHDDDVNAKLLLVFDSDDLEERGALLVSLDEYHGFDDGVRLPPSDANNSISSLSIANEDWYTLRQDVPDEKTDATPVEWFALYDALPKDDRRGNFDAALRAMNKGVQDVGADEPDEEGDPDELPRFYKAARAEAGDDIERIADGHAAYAEEHGVDAARFAAIDADYEADGALFVQVEPEWDSFRCRGDVAGEILRWIYVNLMTWDEAREFAGRQ</sequence>
<dbReference type="OrthoDB" id="4864163at2759"/>
<name>A0A9Q8QB84_9HYPO</name>
<dbReference type="KEGG" id="ptkz:JDV02_002536"/>
<keyword evidence="2" id="KW-1185">Reference proteome</keyword>
<accession>A0A9Q8QB84</accession>